<evidence type="ECO:0008006" key="6">
    <source>
        <dbReference type="Google" id="ProtNLM"/>
    </source>
</evidence>
<dbReference type="GeneID" id="55494725"/>
<keyword evidence="3" id="KW-1133">Transmembrane helix</keyword>
<dbReference type="NCBIfam" id="TIGR02302">
    <property type="entry name" value="aProt_lowcomp"/>
    <property type="match status" value="1"/>
</dbReference>
<feature type="compositionally biased region" description="Gly residues" evidence="2">
    <location>
        <begin position="654"/>
        <end position="673"/>
    </location>
</feature>
<dbReference type="RefSeq" id="WP_306346075.1">
    <property type="nucleotide sequence ID" value="NZ_CYPU01000068.1"/>
</dbReference>
<feature type="compositionally biased region" description="Low complexity" evidence="2">
    <location>
        <begin position="768"/>
        <end position="779"/>
    </location>
</feature>
<dbReference type="AlphaFoldDB" id="A0A0P1EHJ6"/>
<proteinExistence type="predicted"/>
<feature type="transmembrane region" description="Helical" evidence="3">
    <location>
        <begin position="150"/>
        <end position="169"/>
    </location>
</feature>
<keyword evidence="3" id="KW-0812">Transmembrane</keyword>
<keyword evidence="1" id="KW-0175">Coiled coil</keyword>
<evidence type="ECO:0000256" key="1">
    <source>
        <dbReference type="SAM" id="Coils"/>
    </source>
</evidence>
<dbReference type="Pfam" id="PF13779">
    <property type="entry name" value="DUF4175"/>
    <property type="match status" value="1"/>
</dbReference>
<evidence type="ECO:0000313" key="4">
    <source>
        <dbReference type="EMBL" id="CUH49385.1"/>
    </source>
</evidence>
<sequence>MRAIHNLPIPRLSLWLTHAGMLAEQFLRAFWPLFSVLMAILAALMLGLQDEVRVEIVWGVGAVALLGLAATLFVGARRFHFPSRAEALMRLDAAMPGRPIQALIDDQAIGAMDADSVALWRAHQNRMARRVAQAEPVKPDLRLADRDPYALRYSALLALVIAAMFGSFWRIGSVAEMTPGAAVAGQGPSWEGWVEPPRYTGLPTLYLADQSDPTLSVPQGSRITLRFYGEIGAHSLTETTTPLGTEAATEPEQDFVVERSGQFIIDGPSGRDWALNVITDTRPQVAVAGSAESEAGGQMKLPFAASDDYGVVSGSAVIELDLASVDRQYGLTAAPEPREVITVELPMPITGDRADFTEDLIEDFSQHPWAHLPVKITLMARDAADQEGQSEPYATALPARRFFDPLAAAVIEQRRDLLWTRENATRVSQMLRSVSHRPEELFRSDTAYLRLRVILRRLEMFNEYGLKPEQQAEIAEALWELGVLIEDGTLADALERMRRAQERLTEAMKNGATDEEIAELMQELREATQDYMRQLQRLAQENGEFDENQQGQDGESMQMTQDDLQRMMDRIQELMEQGRMAEAQQALEEFQQMMENMRVTQGQGQGQQSEGQQAMEGLAETLREQQGLSDQAFRDLQEQFNPGAQAGESQGNEGRSGGQGRGQSHEGQGGQGQGTDEQGSGSQQGQGSLADRQQALRDELNRQQQGLPGTGTPEGDAARDALDRAGRAMEGAEEALRGDDLAEAIDQQSEAMEALREGMRSLGEALAQNQQNQPGQGSQEGDMQADNRDPLGRAPGANGTISTDENLLQGEDVYRRARELLDEIRRRTGESDRPQIELEYLKRLLERF</sequence>
<dbReference type="Proteomes" id="UP000050783">
    <property type="component" value="Unassembled WGS sequence"/>
</dbReference>
<gene>
    <name evidence="4" type="ORF">RUA4292_03581</name>
</gene>
<name>A0A0P1EHJ6_9RHOB</name>
<feature type="compositionally biased region" description="Low complexity" evidence="2">
    <location>
        <begin position="674"/>
        <end position="688"/>
    </location>
</feature>
<dbReference type="EMBL" id="CYPU01000068">
    <property type="protein sequence ID" value="CUH49385.1"/>
    <property type="molecule type" value="Genomic_DNA"/>
</dbReference>
<feature type="region of interest" description="Disordered" evidence="2">
    <location>
        <begin position="750"/>
        <end position="812"/>
    </location>
</feature>
<feature type="coiled-coil region" evidence="1">
    <location>
        <begin position="490"/>
        <end position="600"/>
    </location>
</feature>
<feature type="transmembrane region" description="Helical" evidence="3">
    <location>
        <begin position="54"/>
        <end position="74"/>
    </location>
</feature>
<protein>
    <recommendedName>
        <fullName evidence="6">TIGR02302 family protein</fullName>
    </recommendedName>
</protein>
<organism evidence="4 5">
    <name type="scientific">Ruegeria atlantica</name>
    <dbReference type="NCBI Taxonomy" id="81569"/>
    <lineage>
        <taxon>Bacteria</taxon>
        <taxon>Pseudomonadati</taxon>
        <taxon>Pseudomonadota</taxon>
        <taxon>Alphaproteobacteria</taxon>
        <taxon>Rhodobacterales</taxon>
        <taxon>Roseobacteraceae</taxon>
        <taxon>Ruegeria</taxon>
    </lineage>
</organism>
<dbReference type="STRING" id="81569.RUM4293_02440"/>
<accession>A0A0P1EHJ6</accession>
<evidence type="ECO:0000256" key="2">
    <source>
        <dbReference type="SAM" id="MobiDB-lite"/>
    </source>
</evidence>
<feature type="transmembrane region" description="Helical" evidence="3">
    <location>
        <begin position="29"/>
        <end position="48"/>
    </location>
</feature>
<evidence type="ECO:0000256" key="3">
    <source>
        <dbReference type="SAM" id="Phobius"/>
    </source>
</evidence>
<keyword evidence="3" id="KW-0472">Membrane</keyword>
<evidence type="ECO:0000313" key="5">
    <source>
        <dbReference type="Proteomes" id="UP000050783"/>
    </source>
</evidence>
<reference evidence="4 5" key="1">
    <citation type="submission" date="2015-09" db="EMBL/GenBank/DDBJ databases">
        <authorList>
            <consortium name="Swine Surveillance"/>
        </authorList>
    </citation>
    <scope>NUCLEOTIDE SEQUENCE [LARGE SCALE GENOMIC DNA]</scope>
    <source>
        <strain evidence="4 5">CECT 4292</strain>
    </source>
</reference>
<dbReference type="InterPro" id="IPR012683">
    <property type="entry name" value="CHP02302_TM"/>
</dbReference>
<feature type="region of interest" description="Disordered" evidence="2">
    <location>
        <begin position="642"/>
        <end position="692"/>
    </location>
</feature>